<name>A0ABQ4FL08_9ACTN</name>
<protein>
    <recommendedName>
        <fullName evidence="3">Nucleotidyl transferase AbiEii/AbiGii toxin family protein</fullName>
    </recommendedName>
</protein>
<dbReference type="Pfam" id="PF08843">
    <property type="entry name" value="AbiEii"/>
    <property type="match status" value="1"/>
</dbReference>
<proteinExistence type="predicted"/>
<sequence length="289" mass="32111">MTRYGNAVSLRQALEARLKQQADDQGTDLSRLRRRVLFERVAARLAVLQPGRWILKGGAAMEFRLLDRARATKDLDLAVRSGDISGTALQEELIESLVADLDGDGFVFRVASPSELRPDGAGRPAWRFGIEARLAGKTFAALRLDAALRGEELAETDNLRLPGTLAFAGVPTPTVEAVHPRQHFAEKLHALTRDFGGRPNTRVKDLVDLVLLIEMGLLPNEELVKVVRHVFRVRATHDLPTEINDPPPRWEIDYPVLARGLTPTVHFAEAMVLLRGFWARAIILDGRES</sequence>
<comment type="caution">
    <text evidence="1">The sequence shown here is derived from an EMBL/GenBank/DDBJ whole genome shotgun (WGS) entry which is preliminary data.</text>
</comment>
<accession>A0ABQ4FL08</accession>
<gene>
    <name evidence="1" type="ORF">Mam01_56450</name>
</gene>
<evidence type="ECO:0000313" key="1">
    <source>
        <dbReference type="EMBL" id="GIH35481.1"/>
    </source>
</evidence>
<evidence type="ECO:0000313" key="2">
    <source>
        <dbReference type="Proteomes" id="UP000651728"/>
    </source>
</evidence>
<organism evidence="1 2">
    <name type="scientific">Microbispora amethystogenes</name>
    <dbReference type="NCBI Taxonomy" id="1427754"/>
    <lineage>
        <taxon>Bacteria</taxon>
        <taxon>Bacillati</taxon>
        <taxon>Actinomycetota</taxon>
        <taxon>Actinomycetes</taxon>
        <taxon>Streptosporangiales</taxon>
        <taxon>Streptosporangiaceae</taxon>
        <taxon>Microbispora</taxon>
    </lineage>
</organism>
<dbReference type="RefSeq" id="WP_204288162.1">
    <property type="nucleotide sequence ID" value="NZ_BAABEJ010000001.1"/>
</dbReference>
<evidence type="ECO:0008006" key="3">
    <source>
        <dbReference type="Google" id="ProtNLM"/>
    </source>
</evidence>
<reference evidence="1 2" key="1">
    <citation type="submission" date="2021-01" db="EMBL/GenBank/DDBJ databases">
        <title>Whole genome shotgun sequence of Microbispora amethystogenes NBRC 101907.</title>
        <authorList>
            <person name="Komaki H."/>
            <person name="Tamura T."/>
        </authorList>
    </citation>
    <scope>NUCLEOTIDE SEQUENCE [LARGE SCALE GENOMIC DNA]</scope>
    <source>
        <strain evidence="1 2">NBRC 101907</strain>
    </source>
</reference>
<dbReference type="Proteomes" id="UP000651728">
    <property type="component" value="Unassembled WGS sequence"/>
</dbReference>
<dbReference type="InterPro" id="IPR014942">
    <property type="entry name" value="AbiEii"/>
</dbReference>
<dbReference type="EMBL" id="BOOB01000046">
    <property type="protein sequence ID" value="GIH35481.1"/>
    <property type="molecule type" value="Genomic_DNA"/>
</dbReference>
<keyword evidence="2" id="KW-1185">Reference proteome</keyword>